<dbReference type="Pfam" id="PF13401">
    <property type="entry name" value="AAA_22"/>
    <property type="match status" value="1"/>
</dbReference>
<feature type="domain" description="ORC1/DEAH AAA+ ATPase" evidence="1">
    <location>
        <begin position="141"/>
        <end position="291"/>
    </location>
</feature>
<name>A0A2U3L1M8_9FIRM</name>
<dbReference type="OrthoDB" id="5593847at2"/>
<protein>
    <submittedName>
        <fullName evidence="2">AAA ATPase</fullName>
    </submittedName>
</protein>
<accession>A0A2U3L1M8</accession>
<gene>
    <name evidence="2" type="ORF">SBF1_340029</name>
</gene>
<dbReference type="AlphaFoldDB" id="A0A2U3L1M8"/>
<dbReference type="GO" id="GO:0016887">
    <property type="term" value="F:ATP hydrolysis activity"/>
    <property type="evidence" value="ECO:0007669"/>
    <property type="project" value="InterPro"/>
</dbReference>
<dbReference type="SUPFAM" id="SSF52540">
    <property type="entry name" value="P-loop containing nucleoside triphosphate hydrolases"/>
    <property type="match status" value="1"/>
</dbReference>
<dbReference type="Gene3D" id="3.40.50.300">
    <property type="entry name" value="P-loop containing nucleotide triphosphate hydrolases"/>
    <property type="match status" value="1"/>
</dbReference>
<dbReference type="EMBL" id="OMOF01000268">
    <property type="protein sequence ID" value="SPF45836.1"/>
    <property type="molecule type" value="Genomic_DNA"/>
</dbReference>
<proteinExistence type="predicted"/>
<organism evidence="2 3">
    <name type="scientific">Candidatus Desulfosporosinus infrequens</name>
    <dbReference type="NCBI Taxonomy" id="2043169"/>
    <lineage>
        <taxon>Bacteria</taxon>
        <taxon>Bacillati</taxon>
        <taxon>Bacillota</taxon>
        <taxon>Clostridia</taxon>
        <taxon>Eubacteriales</taxon>
        <taxon>Desulfitobacteriaceae</taxon>
        <taxon>Desulfosporosinus</taxon>
    </lineage>
</organism>
<dbReference type="Proteomes" id="UP000238916">
    <property type="component" value="Unassembled WGS sequence"/>
</dbReference>
<evidence type="ECO:0000313" key="3">
    <source>
        <dbReference type="Proteomes" id="UP000238916"/>
    </source>
</evidence>
<dbReference type="InterPro" id="IPR027417">
    <property type="entry name" value="P-loop_NTPase"/>
</dbReference>
<dbReference type="InterPro" id="IPR049945">
    <property type="entry name" value="AAA_22"/>
</dbReference>
<reference evidence="3" key="1">
    <citation type="submission" date="2018-02" db="EMBL/GenBank/DDBJ databases">
        <authorList>
            <person name="Hausmann B."/>
        </authorList>
    </citation>
    <scope>NUCLEOTIDE SEQUENCE [LARGE SCALE GENOMIC DNA]</scope>
    <source>
        <strain evidence="3">Peat soil MAG SbF1</strain>
    </source>
</reference>
<evidence type="ECO:0000259" key="1">
    <source>
        <dbReference type="Pfam" id="PF13401"/>
    </source>
</evidence>
<evidence type="ECO:0000313" key="2">
    <source>
        <dbReference type="EMBL" id="SPF45836.1"/>
    </source>
</evidence>
<sequence>MTRMKPNEDLQLYEMAVYKKQKISDYDGNPLIEALPPILESEDEVIDAFYNFPFISDEEKRLSPRLKSHLLWRVKSFLQPLPAHIRLESIVSTLIRNSYKSRNPLDAQYKRKMQVLNQIKNLNECTVKDVETAYQGFSTTGECAIINGVSGAGKTTAMNRTLHLYPQMIRHEFYQGKPLTRTQIVWLKVDCPFDGNFATLCRSVFKEIDRLTGERWLEKYGYLTRSNSTMVMHLTTLLTNYNVGVLVIDEIQHLSKLKNEAVDMLDFFVTLTNMFSVPIIFIGTSKARSLFQTNFRLARRVQSGGYIEMGPLKKGSVEWDTLLESLWEFNVLDEETELDEKMREVFFDECQGVISIAVMLFMCSQSRTLLNQMKKLTPAIIKETAVNDLKFTQPMITALRSGNPLKIAEFDDIRIDEEDVWKNLQHDIDMEERVNDAISEKKRDMKERRHNSQDSLYFSICASNLFPNLGQSEIRKILDTVIESCEISIPEDELKMLVMERIFAENQKKQQKKKTERVVPIKNSNLLTIYDEAISKKEHPYDMLKRKGYIKNPFEEFRKAE</sequence>